<dbReference type="SUPFAM" id="SSF52058">
    <property type="entry name" value="L domain-like"/>
    <property type="match status" value="1"/>
</dbReference>
<dbReference type="FunFam" id="1.10.510.10:FF:000448">
    <property type="entry name" value="Putative LRR receptor-like serine/threonine-protein kinase"/>
    <property type="match status" value="1"/>
</dbReference>
<name>A0A2P5C9Y1_PARAD</name>
<dbReference type="FunFam" id="3.80.10.10:FF:000383">
    <property type="entry name" value="Leucine-rich repeat receptor protein kinase EMS1"/>
    <property type="match status" value="1"/>
</dbReference>
<dbReference type="AlphaFoldDB" id="A0A2P5C9Y1"/>
<comment type="caution">
    <text evidence="11">The sequence shown here is derived from an EMBL/GenBank/DDBJ whole genome shotgun (WGS) entry which is preliminary data.</text>
</comment>
<dbReference type="GO" id="GO:0016020">
    <property type="term" value="C:membrane"/>
    <property type="evidence" value="ECO:0007669"/>
    <property type="project" value="UniProtKB-SubCell"/>
</dbReference>
<keyword evidence="4" id="KW-0547">Nucleotide-binding</keyword>
<keyword evidence="8" id="KW-0812">Transmembrane</keyword>
<evidence type="ECO:0000256" key="2">
    <source>
        <dbReference type="ARBA" id="ARBA00022614"/>
    </source>
</evidence>
<keyword evidence="2" id="KW-0433">Leucine-rich repeat</keyword>
<dbReference type="Proteomes" id="UP000237105">
    <property type="component" value="Unassembled WGS sequence"/>
</dbReference>
<keyword evidence="9" id="KW-0732">Signal</keyword>
<evidence type="ECO:0000256" key="7">
    <source>
        <dbReference type="SAM" id="MobiDB-lite"/>
    </source>
</evidence>
<dbReference type="PRINTS" id="PR00019">
    <property type="entry name" value="LEURICHRPT"/>
</dbReference>
<feature type="region of interest" description="Disordered" evidence="7">
    <location>
        <begin position="852"/>
        <end position="903"/>
    </location>
</feature>
<dbReference type="Pfam" id="PF23598">
    <property type="entry name" value="LRR_14"/>
    <property type="match status" value="1"/>
</dbReference>
<gene>
    <name evidence="11" type="ORF">PanWU01x14_170830</name>
</gene>
<evidence type="ECO:0000313" key="11">
    <source>
        <dbReference type="EMBL" id="PON57870.1"/>
    </source>
</evidence>
<sequence length="903" mass="98344">MVDPRSTVSCWAFSFFLLLSLFGSTFQQPSSPPSSPAEQAALLELRSSLGLRSRDWPRKVDPCVFWNGIKCKNGRVVEINISGFRRTRLGRQNPQFWVQGLANLTLLTTFNASNFLLPGPIPDWFGDRLPALRVLDLRSCSVIGSIPFSIGNLTNLTSLYLARNNLTGILPTSLGQLSRLSVLDLSQNSLTGSIPSSFTNLKNLSLLDISSNSLLGAIPLGIGTLLELQVLNLSSNNLSSLIPAQLGDLASLVDLDLSFNSLSGSLPLDLRGLRSLRRMVLGNNFLNGSLPNNLFPTPTRLEFVVLRHNSFSGGLPRVLWSAPGLRFLDGSSNNFTGQLPNSSANANATVAVLDISENLFYGGLTPVLRRFSSVDLSGNYFEGGVPDYTPTNASLESNCFQNLRNQRTVSECESFYAERGLRYEPPSSAQPPIAETPKKSNRRRVIILAAVLGGTGIILLLAMLLSLVVFCVRKRGNTTQRGVGVGPVPPSSSPPPGVSINYSSVGDAFTYQQLLQATGDFNDSNLIKNGHSGDLFRGVLESGIPVVIKKIDLRAIKKETHLVELDFFSKVSHTRFVPFLGHCLEKENEKFLVYKFLPNGDLSNSLHKKTNTEDGLKSLDWITRLKIALGAAEGLSFLHHECNPPLVHRDVQASSILLDDKFEVRLGGLSEVCIQEGDTHQSKITRLLRLPQSSEQGSSGTPTAVCAYDVYCFGKVLLELVTGKLGMSASSDAQVKESLDQTLPYISIYDKELVTKIVDPSLIVDEDLLEEVWAMAVVARSCLNPKPSRRPLMRYILKALENPLKVVREENSGSARLRTTSSRGSWNAALFGSWRSSSDVTVIPATASIKVEGGSGLKHSGTTGSQGSGQNGTGDHSSSYRRHSREIFPEPSSVQDVERPDQD</sequence>
<evidence type="ECO:0000256" key="3">
    <source>
        <dbReference type="ARBA" id="ARBA00022737"/>
    </source>
</evidence>
<dbReference type="OrthoDB" id="676979at2759"/>
<evidence type="ECO:0000256" key="6">
    <source>
        <dbReference type="ARBA" id="ARBA00023180"/>
    </source>
</evidence>
<dbReference type="GO" id="GO:0005524">
    <property type="term" value="F:ATP binding"/>
    <property type="evidence" value="ECO:0007669"/>
    <property type="project" value="UniProtKB-KW"/>
</dbReference>
<keyword evidence="11" id="KW-0808">Transferase</keyword>
<evidence type="ECO:0000259" key="10">
    <source>
        <dbReference type="PROSITE" id="PS50011"/>
    </source>
</evidence>
<feature type="chain" id="PRO_5015181104" evidence="9">
    <location>
        <begin position="28"/>
        <end position="903"/>
    </location>
</feature>
<feature type="domain" description="Protein kinase" evidence="10">
    <location>
        <begin position="521"/>
        <end position="805"/>
    </location>
</feature>
<dbReference type="InterPro" id="IPR050647">
    <property type="entry name" value="Plant_LRR-RLKs"/>
</dbReference>
<keyword evidence="3" id="KW-0677">Repeat</keyword>
<dbReference type="PANTHER" id="PTHR48056:SF81">
    <property type="entry name" value="RECEPTOR PROTEIN-TYROSINE KINASE CEPR1"/>
    <property type="match status" value="1"/>
</dbReference>
<dbReference type="InterPro" id="IPR000719">
    <property type="entry name" value="Prot_kinase_dom"/>
</dbReference>
<feature type="transmembrane region" description="Helical" evidence="8">
    <location>
        <begin position="445"/>
        <end position="472"/>
    </location>
</feature>
<proteinExistence type="predicted"/>
<evidence type="ECO:0000313" key="12">
    <source>
        <dbReference type="Proteomes" id="UP000237105"/>
    </source>
</evidence>
<dbReference type="FunFam" id="3.80.10.10:FF:000561">
    <property type="entry name" value="Probable LRR receptor-like serine/threonine-protein kinase At2g16250"/>
    <property type="match status" value="1"/>
</dbReference>
<dbReference type="GO" id="GO:0033612">
    <property type="term" value="F:receptor serine/threonine kinase binding"/>
    <property type="evidence" value="ECO:0007669"/>
    <property type="project" value="TreeGrafter"/>
</dbReference>
<dbReference type="EMBL" id="JXTB01000155">
    <property type="protein sequence ID" value="PON57870.1"/>
    <property type="molecule type" value="Genomic_DNA"/>
</dbReference>
<dbReference type="Gene3D" id="3.80.10.10">
    <property type="entry name" value="Ribonuclease Inhibitor"/>
    <property type="match status" value="3"/>
</dbReference>
<dbReference type="FunFam" id="3.30.200.20:FF:000433">
    <property type="entry name" value="Predicted protein"/>
    <property type="match status" value="1"/>
</dbReference>
<evidence type="ECO:0000256" key="4">
    <source>
        <dbReference type="ARBA" id="ARBA00022741"/>
    </source>
</evidence>
<keyword evidence="8" id="KW-0472">Membrane</keyword>
<evidence type="ECO:0000256" key="5">
    <source>
        <dbReference type="ARBA" id="ARBA00022840"/>
    </source>
</evidence>
<keyword evidence="8" id="KW-1133">Transmembrane helix</keyword>
<dbReference type="PROSITE" id="PS50011">
    <property type="entry name" value="PROTEIN_KINASE_DOM"/>
    <property type="match status" value="1"/>
</dbReference>
<reference evidence="12" key="1">
    <citation type="submission" date="2016-06" db="EMBL/GenBank/DDBJ databases">
        <title>Parallel loss of symbiosis genes in relatives of nitrogen-fixing non-legume Parasponia.</title>
        <authorList>
            <person name="Van Velzen R."/>
            <person name="Holmer R."/>
            <person name="Bu F."/>
            <person name="Rutten L."/>
            <person name="Van Zeijl A."/>
            <person name="Liu W."/>
            <person name="Santuari L."/>
            <person name="Cao Q."/>
            <person name="Sharma T."/>
            <person name="Shen D."/>
            <person name="Roswanjaya Y."/>
            <person name="Wardhani T."/>
            <person name="Kalhor M.S."/>
            <person name="Jansen J."/>
            <person name="Van den Hoogen J."/>
            <person name="Gungor B."/>
            <person name="Hartog M."/>
            <person name="Hontelez J."/>
            <person name="Verver J."/>
            <person name="Yang W.-C."/>
            <person name="Schijlen E."/>
            <person name="Repin R."/>
            <person name="Schilthuizen M."/>
            <person name="Schranz E."/>
            <person name="Heidstra R."/>
            <person name="Miyata K."/>
            <person name="Fedorova E."/>
            <person name="Kohlen W."/>
            <person name="Bisseling T."/>
            <person name="Smit S."/>
            <person name="Geurts R."/>
        </authorList>
    </citation>
    <scope>NUCLEOTIDE SEQUENCE [LARGE SCALE GENOMIC DNA]</scope>
    <source>
        <strain evidence="12">cv. WU1-14</strain>
    </source>
</reference>
<dbReference type="InterPro" id="IPR011009">
    <property type="entry name" value="Kinase-like_dom_sf"/>
</dbReference>
<dbReference type="PANTHER" id="PTHR48056">
    <property type="entry name" value="LRR RECEPTOR-LIKE SERINE/THREONINE-PROTEIN KINASE-RELATED"/>
    <property type="match status" value="1"/>
</dbReference>
<keyword evidence="12" id="KW-1185">Reference proteome</keyword>
<evidence type="ECO:0000256" key="9">
    <source>
        <dbReference type="SAM" id="SignalP"/>
    </source>
</evidence>
<evidence type="ECO:0000256" key="8">
    <source>
        <dbReference type="SAM" id="Phobius"/>
    </source>
</evidence>
<protein>
    <submittedName>
        <fullName evidence="11">Tyrosine-protein kinase</fullName>
    </submittedName>
</protein>
<keyword evidence="6" id="KW-0325">Glycoprotein</keyword>
<dbReference type="SMART" id="SM00369">
    <property type="entry name" value="LRR_TYP"/>
    <property type="match status" value="5"/>
</dbReference>
<organism evidence="11 12">
    <name type="scientific">Parasponia andersonii</name>
    <name type="common">Sponia andersonii</name>
    <dbReference type="NCBI Taxonomy" id="3476"/>
    <lineage>
        <taxon>Eukaryota</taxon>
        <taxon>Viridiplantae</taxon>
        <taxon>Streptophyta</taxon>
        <taxon>Embryophyta</taxon>
        <taxon>Tracheophyta</taxon>
        <taxon>Spermatophyta</taxon>
        <taxon>Magnoliopsida</taxon>
        <taxon>eudicotyledons</taxon>
        <taxon>Gunneridae</taxon>
        <taxon>Pentapetalae</taxon>
        <taxon>rosids</taxon>
        <taxon>fabids</taxon>
        <taxon>Rosales</taxon>
        <taxon>Cannabaceae</taxon>
        <taxon>Parasponia</taxon>
    </lineage>
</organism>
<dbReference type="InterPro" id="IPR001245">
    <property type="entry name" value="Ser-Thr/Tyr_kinase_cat_dom"/>
</dbReference>
<dbReference type="InterPro" id="IPR032675">
    <property type="entry name" value="LRR_dom_sf"/>
</dbReference>
<accession>A0A2P5C9Y1</accession>
<dbReference type="InterPro" id="IPR055414">
    <property type="entry name" value="LRR_R13L4/SHOC2-like"/>
</dbReference>
<keyword evidence="11" id="KW-0418">Kinase</keyword>
<dbReference type="Gene3D" id="1.10.510.10">
    <property type="entry name" value="Transferase(Phosphotransferase) domain 1"/>
    <property type="match status" value="1"/>
</dbReference>
<dbReference type="Pfam" id="PF07714">
    <property type="entry name" value="PK_Tyr_Ser-Thr"/>
    <property type="match status" value="1"/>
</dbReference>
<comment type="subcellular location">
    <subcellularLocation>
        <location evidence="1">Membrane</location>
        <topology evidence="1">Single-pass membrane protein</topology>
    </subcellularLocation>
</comment>
<feature type="signal peptide" evidence="9">
    <location>
        <begin position="1"/>
        <end position="27"/>
    </location>
</feature>
<evidence type="ECO:0000256" key="1">
    <source>
        <dbReference type="ARBA" id="ARBA00004167"/>
    </source>
</evidence>
<keyword evidence="5" id="KW-0067">ATP-binding</keyword>
<dbReference type="SUPFAM" id="SSF56112">
    <property type="entry name" value="Protein kinase-like (PK-like)"/>
    <property type="match status" value="1"/>
</dbReference>
<dbReference type="InterPro" id="IPR003591">
    <property type="entry name" value="Leu-rich_rpt_typical-subtyp"/>
</dbReference>
<dbReference type="Gene3D" id="3.30.200.20">
    <property type="entry name" value="Phosphorylase Kinase, domain 1"/>
    <property type="match status" value="1"/>
</dbReference>
<dbReference type="GO" id="GO:0004674">
    <property type="term" value="F:protein serine/threonine kinase activity"/>
    <property type="evidence" value="ECO:0007669"/>
    <property type="project" value="UniProtKB-EC"/>
</dbReference>